<protein>
    <recommendedName>
        <fullName evidence="2">alpha-galactosidase</fullName>
        <ecNumber evidence="2">3.2.1.22</ecNumber>
    </recommendedName>
</protein>
<keyword evidence="8" id="KW-1185">Reference proteome</keyword>
<dbReference type="Proteomes" id="UP001138997">
    <property type="component" value="Unassembled WGS sequence"/>
</dbReference>
<dbReference type="InterPro" id="IPR038417">
    <property type="entry name" value="Alpga-gal_N_sf"/>
</dbReference>
<keyword evidence="3" id="KW-0378">Hydrolase</keyword>
<dbReference type="PANTHER" id="PTHR43053">
    <property type="entry name" value="GLYCOSIDASE FAMILY 31"/>
    <property type="match status" value="1"/>
</dbReference>
<dbReference type="GO" id="GO:0004557">
    <property type="term" value="F:alpha-galactosidase activity"/>
    <property type="evidence" value="ECO:0007669"/>
    <property type="project" value="UniProtKB-EC"/>
</dbReference>
<organism evidence="7 8">
    <name type="scientific">Kineosporia babensis</name>
    <dbReference type="NCBI Taxonomy" id="499548"/>
    <lineage>
        <taxon>Bacteria</taxon>
        <taxon>Bacillati</taxon>
        <taxon>Actinomycetota</taxon>
        <taxon>Actinomycetes</taxon>
        <taxon>Kineosporiales</taxon>
        <taxon>Kineosporiaceae</taxon>
        <taxon>Kineosporia</taxon>
    </lineage>
</organism>
<feature type="domain" description="Glycosyl hydrolase family 36 N-terminal" evidence="6">
    <location>
        <begin position="30"/>
        <end position="275"/>
    </location>
</feature>
<evidence type="ECO:0000313" key="7">
    <source>
        <dbReference type="EMBL" id="MCD5316265.1"/>
    </source>
</evidence>
<dbReference type="InterPro" id="IPR050985">
    <property type="entry name" value="Alpha-glycosidase_related"/>
</dbReference>
<keyword evidence="4" id="KW-0326">Glycosidase</keyword>
<dbReference type="GO" id="GO:0016052">
    <property type="term" value="P:carbohydrate catabolic process"/>
    <property type="evidence" value="ECO:0007669"/>
    <property type="project" value="InterPro"/>
</dbReference>
<dbReference type="PRINTS" id="PR00743">
    <property type="entry name" value="GLHYDRLASE36"/>
</dbReference>
<evidence type="ECO:0000256" key="4">
    <source>
        <dbReference type="ARBA" id="ARBA00023295"/>
    </source>
</evidence>
<dbReference type="InterPro" id="IPR002252">
    <property type="entry name" value="Glyco_hydro_36"/>
</dbReference>
<dbReference type="InterPro" id="IPR013785">
    <property type="entry name" value="Aldolase_TIM"/>
</dbReference>
<name>A0A9X1NLF5_9ACTN</name>
<dbReference type="EMBL" id="JAJOMB010000028">
    <property type="protein sequence ID" value="MCD5316265.1"/>
    <property type="molecule type" value="Genomic_DNA"/>
</dbReference>
<evidence type="ECO:0000313" key="8">
    <source>
        <dbReference type="Proteomes" id="UP001138997"/>
    </source>
</evidence>
<dbReference type="Gene3D" id="3.20.20.70">
    <property type="entry name" value="Aldolase class I"/>
    <property type="match status" value="1"/>
</dbReference>
<dbReference type="InterPro" id="IPR031704">
    <property type="entry name" value="Glyco_hydro_36_N"/>
</dbReference>
<comment type="catalytic activity">
    <reaction evidence="1">
        <text>Hydrolysis of terminal, non-reducing alpha-D-galactose residues in alpha-D-galactosides, including galactose oligosaccharides, galactomannans and galactolipids.</text>
        <dbReference type="EC" id="3.2.1.22"/>
    </reaction>
</comment>
<dbReference type="PANTHER" id="PTHR43053:SF3">
    <property type="entry name" value="ALPHA-GALACTOSIDASE C-RELATED"/>
    <property type="match status" value="1"/>
</dbReference>
<dbReference type="AlphaFoldDB" id="A0A9X1NLF5"/>
<accession>A0A9X1NLF5</accession>
<dbReference type="Pfam" id="PF16874">
    <property type="entry name" value="Glyco_hydro_36C"/>
    <property type="match status" value="1"/>
</dbReference>
<dbReference type="InterPro" id="IPR031705">
    <property type="entry name" value="Glyco_hydro_36_C"/>
</dbReference>
<evidence type="ECO:0000256" key="1">
    <source>
        <dbReference type="ARBA" id="ARBA00001255"/>
    </source>
</evidence>
<dbReference type="CDD" id="cd14791">
    <property type="entry name" value="GH36"/>
    <property type="match status" value="1"/>
</dbReference>
<feature type="domain" description="Glycosyl hydrolase family 36 C-terminal" evidence="5">
    <location>
        <begin position="637"/>
        <end position="730"/>
    </location>
</feature>
<dbReference type="Pfam" id="PF02065">
    <property type="entry name" value="Melibiase"/>
    <property type="match status" value="1"/>
</dbReference>
<comment type="caution">
    <text evidence="7">The sequence shown here is derived from an EMBL/GenBank/DDBJ whole genome shotgun (WGS) entry which is preliminary data.</text>
</comment>
<dbReference type="SUPFAM" id="SSF51445">
    <property type="entry name" value="(Trans)glycosidases"/>
    <property type="match status" value="1"/>
</dbReference>
<dbReference type="FunFam" id="3.20.20.70:FF:000118">
    <property type="entry name" value="Alpha-galactosidase"/>
    <property type="match status" value="1"/>
</dbReference>
<evidence type="ECO:0000259" key="5">
    <source>
        <dbReference type="Pfam" id="PF16874"/>
    </source>
</evidence>
<evidence type="ECO:0000256" key="2">
    <source>
        <dbReference type="ARBA" id="ARBA00012755"/>
    </source>
</evidence>
<dbReference type="Pfam" id="PF16875">
    <property type="entry name" value="Glyco_hydro_36N"/>
    <property type="match status" value="1"/>
</dbReference>
<reference evidence="7" key="1">
    <citation type="submission" date="2021-11" db="EMBL/GenBank/DDBJ databases">
        <title>Streptomyces corallinus and Kineosporia corallina sp. nov., two new coral-derived marine actinobacteria.</title>
        <authorList>
            <person name="Buangrab K."/>
            <person name="Sutthacheep M."/>
            <person name="Yeemin T."/>
            <person name="Harunari E."/>
            <person name="Igarashi Y."/>
            <person name="Sripreechasak P."/>
            <person name="Kanchanasin P."/>
            <person name="Tanasupawat S."/>
            <person name="Phongsopitanun W."/>
        </authorList>
    </citation>
    <scope>NUCLEOTIDE SEQUENCE</scope>
    <source>
        <strain evidence="7">JCM 31032</strain>
    </source>
</reference>
<dbReference type="RefSeq" id="WP_231449118.1">
    <property type="nucleotide sequence ID" value="NZ_JAJOMB010000028.1"/>
</dbReference>
<sequence>MPNQPSNTRPPIHFRAAGVSLVIDLEGPVPTVLHWGADLGELNGDGLRALALSTPTEITNNGPDLPRRLTLLPSERDMWTGTPAVAGHLGGRRTSPRPVMKDAGAQVTHSDDLGSTLEAELADEITGLEYTLLVRLTPQGLVQVRHRVRRPADDQDAEQPYDLSAVTALMPLPPRATEILDFTGRWARERQPQRLPVVDGSHHRHVRRGKPGPDSPYLTLVGTASFANRSGEVWGYHLAWSGESHWRVERLPEGSGGSTSVIGGGEALRPGEVRLLPGEEYVSPDAFFAWSGQGIDGVSDRFHAYLRARSSHPVRPRPVIVNTWEAVYFDHTLDRLKALVDKAAEVGAERFVLDDGWFLGRRNDTTSLGDWQVDPQVWPDGLSPLADHVRARGLEFGLWFEPEMISLDSETARKHPEWILAPSQGEGAPMRQQYVIDLTNPEAFAYLLEEISAAVAAFGVAYIKWDHNRELQEAVSRGRGDVVAVSAQTHANYALMDALRERHPGLEIESCSSGGGRVDLGIMARTDRVWASDCIDPVERIMTDRWTIALLPPELVGVHVGSSPAHTTSRETDTTLRFAGALFGHAGVEWDLTSRNDEELAALKAFIDFHKSVRPMIARGRVVNADVADEATTLRGVVDTDAARAVYIWARTVTSAATLSGQVQFPGLDPARSYTVRIVSEFGLPSFSGRIHSAWLQQAIDGELVLPGSVLATVGLPMPTLAAQQALVLELTAR</sequence>
<evidence type="ECO:0000256" key="3">
    <source>
        <dbReference type="ARBA" id="ARBA00022801"/>
    </source>
</evidence>
<evidence type="ECO:0000259" key="6">
    <source>
        <dbReference type="Pfam" id="PF16875"/>
    </source>
</evidence>
<dbReference type="EC" id="3.2.1.22" evidence="2"/>
<proteinExistence type="predicted"/>
<dbReference type="Gene3D" id="2.70.98.60">
    <property type="entry name" value="alpha-galactosidase from lactobacil brevis"/>
    <property type="match status" value="1"/>
</dbReference>
<gene>
    <name evidence="7" type="ORF">LR394_35745</name>
</gene>
<dbReference type="InterPro" id="IPR017853">
    <property type="entry name" value="GH"/>
</dbReference>